<dbReference type="AlphaFoldDB" id="A0A916RGQ4"/>
<comment type="caution">
    <text evidence="2">The sequence shown here is derived from an EMBL/GenBank/DDBJ whole genome shotgun (WGS) entry which is preliminary data.</text>
</comment>
<dbReference type="Proteomes" id="UP000636264">
    <property type="component" value="Unassembled WGS sequence"/>
</dbReference>
<evidence type="ECO:0000313" key="3">
    <source>
        <dbReference type="Proteomes" id="UP000636264"/>
    </source>
</evidence>
<reference evidence="2" key="1">
    <citation type="journal article" date="2014" name="Int. J. Syst. Evol. Microbiol.">
        <title>Complete genome sequence of Corynebacterium casei LMG S-19264T (=DSM 44701T), isolated from a smear-ripened cheese.</title>
        <authorList>
            <consortium name="US DOE Joint Genome Institute (JGI-PGF)"/>
            <person name="Walter F."/>
            <person name="Albersmeier A."/>
            <person name="Kalinowski J."/>
            <person name="Ruckert C."/>
        </authorList>
    </citation>
    <scope>NUCLEOTIDE SEQUENCE</scope>
    <source>
        <strain evidence="2">CGMCC 1.15320</strain>
    </source>
</reference>
<feature type="compositionally biased region" description="Basic and acidic residues" evidence="1">
    <location>
        <begin position="1"/>
        <end position="10"/>
    </location>
</feature>
<accession>A0A916RGQ4</accession>
<evidence type="ECO:0000313" key="2">
    <source>
        <dbReference type="EMBL" id="GGA55565.1"/>
    </source>
</evidence>
<evidence type="ECO:0008006" key="4">
    <source>
        <dbReference type="Google" id="ProtNLM"/>
    </source>
</evidence>
<reference evidence="2" key="2">
    <citation type="submission" date="2020-09" db="EMBL/GenBank/DDBJ databases">
        <authorList>
            <person name="Sun Q."/>
            <person name="Zhou Y."/>
        </authorList>
    </citation>
    <scope>NUCLEOTIDE SEQUENCE</scope>
    <source>
        <strain evidence="2">CGMCC 1.15320</strain>
    </source>
</reference>
<feature type="compositionally biased region" description="Basic and acidic residues" evidence="1">
    <location>
        <begin position="36"/>
        <end position="48"/>
    </location>
</feature>
<keyword evidence="3" id="KW-1185">Reference proteome</keyword>
<dbReference type="InterPro" id="IPR027598">
    <property type="entry name" value="Amphi-Trp_dom"/>
</dbReference>
<proteinExistence type="predicted"/>
<name>A0A916RGQ4_9HYPH</name>
<protein>
    <recommendedName>
        <fullName evidence="4">Amphi-Trp domain-containing protein</fullName>
    </recommendedName>
</protein>
<evidence type="ECO:0000256" key="1">
    <source>
        <dbReference type="SAM" id="MobiDB-lite"/>
    </source>
</evidence>
<organism evidence="2 3">
    <name type="scientific">Nitratireductor aestuarii</name>
    <dbReference type="NCBI Taxonomy" id="1735103"/>
    <lineage>
        <taxon>Bacteria</taxon>
        <taxon>Pseudomonadati</taxon>
        <taxon>Pseudomonadota</taxon>
        <taxon>Alphaproteobacteria</taxon>
        <taxon>Hyphomicrobiales</taxon>
        <taxon>Phyllobacteriaceae</taxon>
        <taxon>Nitratireductor</taxon>
    </lineage>
</organism>
<feature type="region of interest" description="Disordered" evidence="1">
    <location>
        <begin position="1"/>
        <end position="48"/>
    </location>
</feature>
<gene>
    <name evidence="2" type="ORF">GCM10011385_06410</name>
</gene>
<sequence length="113" mass="12952">MSPDEPRDGKPGTTDQFPRWEGPEENRPSGYLPAKDNPEGKPARDIEKDYPLPAFIEKLRRLADALENGQRFQIDIAGERINVPARAHYNIAYERGGGEEEIEFQITWSEIER</sequence>
<dbReference type="NCBIfam" id="TIGR04354">
    <property type="entry name" value="amphi-Trp"/>
    <property type="match status" value="1"/>
</dbReference>
<dbReference type="EMBL" id="BMIF01000001">
    <property type="protein sequence ID" value="GGA55565.1"/>
    <property type="molecule type" value="Genomic_DNA"/>
</dbReference>